<feature type="transmembrane region" description="Helical" evidence="1">
    <location>
        <begin position="162"/>
        <end position="179"/>
    </location>
</feature>
<keyword evidence="4" id="KW-0012">Acyltransferase</keyword>
<evidence type="ECO:0000313" key="5">
    <source>
        <dbReference type="Proteomes" id="UP001499954"/>
    </source>
</evidence>
<dbReference type="EMBL" id="BAAAMK010000001">
    <property type="protein sequence ID" value="GAA1943388.1"/>
    <property type="molecule type" value="Genomic_DNA"/>
</dbReference>
<reference evidence="5" key="1">
    <citation type="journal article" date="2019" name="Int. J. Syst. Evol. Microbiol.">
        <title>The Global Catalogue of Microorganisms (GCM) 10K type strain sequencing project: providing services to taxonomists for standard genome sequencing and annotation.</title>
        <authorList>
            <consortium name="The Broad Institute Genomics Platform"/>
            <consortium name="The Broad Institute Genome Sequencing Center for Infectious Disease"/>
            <person name="Wu L."/>
            <person name="Ma J."/>
        </authorList>
    </citation>
    <scope>NUCLEOTIDE SEQUENCE [LARGE SCALE GENOMIC DNA]</scope>
    <source>
        <strain evidence="5">JCM 13584</strain>
    </source>
</reference>
<keyword evidence="4" id="KW-0808">Transferase</keyword>
<name>A0ABP5BF71_9MICO</name>
<feature type="transmembrane region" description="Helical" evidence="1">
    <location>
        <begin position="218"/>
        <end position="240"/>
    </location>
</feature>
<feature type="transmembrane region" description="Helical" evidence="1">
    <location>
        <begin position="186"/>
        <end position="206"/>
    </location>
</feature>
<dbReference type="Proteomes" id="UP001499954">
    <property type="component" value="Unassembled WGS sequence"/>
</dbReference>
<evidence type="ECO:0000259" key="2">
    <source>
        <dbReference type="Pfam" id="PF01757"/>
    </source>
</evidence>
<dbReference type="Pfam" id="PF01757">
    <property type="entry name" value="Acyl_transf_3"/>
    <property type="match status" value="1"/>
</dbReference>
<keyword evidence="1" id="KW-1133">Transmembrane helix</keyword>
<organism evidence="4 5">
    <name type="scientific">Agromyces allii</name>
    <dbReference type="NCBI Taxonomy" id="393607"/>
    <lineage>
        <taxon>Bacteria</taxon>
        <taxon>Bacillati</taxon>
        <taxon>Actinomycetota</taxon>
        <taxon>Actinomycetes</taxon>
        <taxon>Micrococcales</taxon>
        <taxon>Microbacteriaceae</taxon>
        <taxon>Agromyces</taxon>
    </lineage>
</organism>
<keyword evidence="1" id="KW-0812">Transmembrane</keyword>
<feature type="transmembrane region" description="Helical" evidence="1">
    <location>
        <begin position="392"/>
        <end position="414"/>
    </location>
</feature>
<evidence type="ECO:0000256" key="1">
    <source>
        <dbReference type="SAM" id="Phobius"/>
    </source>
</evidence>
<feature type="transmembrane region" description="Helical" evidence="1">
    <location>
        <begin position="346"/>
        <end position="365"/>
    </location>
</feature>
<keyword evidence="5" id="KW-1185">Reference proteome</keyword>
<dbReference type="PANTHER" id="PTHR23028:SF53">
    <property type="entry name" value="ACYL_TRANSF_3 DOMAIN-CONTAINING PROTEIN"/>
    <property type="match status" value="1"/>
</dbReference>
<feature type="transmembrane region" description="Helical" evidence="1">
    <location>
        <begin position="90"/>
        <end position="110"/>
    </location>
</feature>
<feature type="domain" description="SGNH" evidence="3">
    <location>
        <begin position="477"/>
        <end position="683"/>
    </location>
</feature>
<feature type="transmembrane region" description="Helical" evidence="1">
    <location>
        <begin position="50"/>
        <end position="69"/>
    </location>
</feature>
<dbReference type="GO" id="GO:0016746">
    <property type="term" value="F:acyltransferase activity"/>
    <property type="evidence" value="ECO:0007669"/>
    <property type="project" value="UniProtKB-KW"/>
</dbReference>
<gene>
    <name evidence="4" type="ORF">GCM10009717_07260</name>
</gene>
<dbReference type="RefSeq" id="WP_157414858.1">
    <property type="nucleotide sequence ID" value="NZ_BAAAMK010000001.1"/>
</dbReference>
<dbReference type="InterPro" id="IPR050879">
    <property type="entry name" value="Acyltransferase_3"/>
</dbReference>
<keyword evidence="1" id="KW-0472">Membrane</keyword>
<feature type="transmembrane region" description="Helical" evidence="1">
    <location>
        <begin position="247"/>
        <end position="268"/>
    </location>
</feature>
<comment type="caution">
    <text evidence="4">The sequence shown here is derived from an EMBL/GenBank/DDBJ whole genome shotgun (WGS) entry which is preliminary data.</text>
</comment>
<protein>
    <submittedName>
        <fullName evidence="4">Acyltransferase family protein</fullName>
    </submittedName>
</protein>
<evidence type="ECO:0000313" key="4">
    <source>
        <dbReference type="EMBL" id="GAA1943388.1"/>
    </source>
</evidence>
<feature type="transmembrane region" description="Helical" evidence="1">
    <location>
        <begin position="274"/>
        <end position="295"/>
    </location>
</feature>
<proteinExistence type="predicted"/>
<dbReference type="Pfam" id="PF19040">
    <property type="entry name" value="SGNH"/>
    <property type="match status" value="1"/>
</dbReference>
<feature type="transmembrane region" description="Helical" evidence="1">
    <location>
        <begin position="316"/>
        <end position="340"/>
    </location>
</feature>
<feature type="domain" description="Acyltransferase 3" evidence="2">
    <location>
        <begin position="24"/>
        <end position="362"/>
    </location>
</feature>
<sequence length="691" mass="73874">MSLPVSTLAAPTAAPDQRKPSFRADIQGLRAFAVVVVILDHLFHWPSGGFVGVDVFFVISGFLITSHILKELERTGRLSLSGFYRRRIRRIAPAATLVIVVTVTASAFLLPRGRAVSVAIDGVWAFFFGANWRSMMVGTDYFQLGQLPSPLQHYWSLSVEEQFYFVWPLLAMIVFMGAMRRWRTTTAARVAITVVFTLLVVASFVWAVVETSSNPTAAYFSTFSRAWELGVGSLLAAITLRPWRLPFAFRVALAWLGIVGLLTSIFWIDSSSVFPAPTAALPVLSTAAVIAAGMGSSSARSYDRALWPLTNRVSTYLGGISYSLYLWHFPVIVLLASLVPVDSTRYFVFALVITAITSVLSYHLVEEPVRRSRWLLPKSKSSVSGGSRRGPAVVAASAVAVLLVCAGLGAARLATPEPTPTPPAADVACFGATAAPGAALDCDRPDPLTIDQVVPTLDDLQSDTAGGYACWRPKGGELKTCTYGSTAPNAVRVALVGDSHAAALLPAFLDQAEAHNWSVDTFVGFGCQWRTQEPGSDCDAVEQQTQQRLLDGGYDVVVTTGARWANVDASTEQFTSQWSPVIATGTKVVVVEAVPTVPEATFACISRVGVDLNGCVTDVDEATSPVDAQLAAASASGAAVVDMTDFYCDETECPAVIGSVIVYRDAAGHISGTYMKSMAPYLADRIEAAVG</sequence>
<dbReference type="PANTHER" id="PTHR23028">
    <property type="entry name" value="ACETYLTRANSFERASE"/>
    <property type="match status" value="1"/>
</dbReference>
<evidence type="ECO:0000259" key="3">
    <source>
        <dbReference type="Pfam" id="PF19040"/>
    </source>
</evidence>
<dbReference type="InterPro" id="IPR002656">
    <property type="entry name" value="Acyl_transf_3_dom"/>
</dbReference>
<dbReference type="InterPro" id="IPR043968">
    <property type="entry name" value="SGNH"/>
</dbReference>
<accession>A0ABP5BF71</accession>